<name>A0ABV0GD86_9BURK</name>
<feature type="transmembrane region" description="Helical" evidence="2">
    <location>
        <begin position="160"/>
        <end position="179"/>
    </location>
</feature>
<proteinExistence type="predicted"/>
<reference evidence="3 4" key="1">
    <citation type="submission" date="2024-05" db="EMBL/GenBank/DDBJ databases">
        <title>Roseateles sp. 2.12 16S ribosomal RNA gene Genome sequencing and assembly.</title>
        <authorList>
            <person name="Woo H."/>
        </authorList>
    </citation>
    <scope>NUCLEOTIDE SEQUENCE [LARGE SCALE GENOMIC DNA]</scope>
    <source>
        <strain evidence="3 4">2.12</strain>
    </source>
</reference>
<dbReference type="Proteomes" id="UP001462640">
    <property type="component" value="Unassembled WGS sequence"/>
</dbReference>
<protein>
    <recommendedName>
        <fullName evidence="5">Two-component sensor histidine kinase</fullName>
    </recommendedName>
</protein>
<accession>A0ABV0GD86</accession>
<keyword evidence="2" id="KW-1133">Transmembrane helix</keyword>
<dbReference type="RefSeq" id="WP_347609065.1">
    <property type="nucleotide sequence ID" value="NZ_JBDPZC010000003.1"/>
</dbReference>
<gene>
    <name evidence="3" type="ORF">ABDJ40_09595</name>
</gene>
<feature type="compositionally biased region" description="Basic and acidic residues" evidence="1">
    <location>
        <begin position="236"/>
        <end position="250"/>
    </location>
</feature>
<organism evidence="3 4">
    <name type="scientific">Roseateles flavus</name>
    <dbReference type="NCBI Taxonomy" id="3149041"/>
    <lineage>
        <taxon>Bacteria</taxon>
        <taxon>Pseudomonadati</taxon>
        <taxon>Pseudomonadota</taxon>
        <taxon>Betaproteobacteria</taxon>
        <taxon>Burkholderiales</taxon>
        <taxon>Sphaerotilaceae</taxon>
        <taxon>Roseateles</taxon>
    </lineage>
</organism>
<evidence type="ECO:0000313" key="3">
    <source>
        <dbReference type="EMBL" id="MEO3713015.1"/>
    </source>
</evidence>
<dbReference type="EMBL" id="JBDPZC010000003">
    <property type="protein sequence ID" value="MEO3713015.1"/>
    <property type="molecule type" value="Genomic_DNA"/>
</dbReference>
<keyword evidence="4" id="KW-1185">Reference proteome</keyword>
<evidence type="ECO:0000313" key="4">
    <source>
        <dbReference type="Proteomes" id="UP001462640"/>
    </source>
</evidence>
<comment type="caution">
    <text evidence="3">The sequence shown here is derived from an EMBL/GenBank/DDBJ whole genome shotgun (WGS) entry which is preliminary data.</text>
</comment>
<feature type="region of interest" description="Disordered" evidence="1">
    <location>
        <begin position="230"/>
        <end position="250"/>
    </location>
</feature>
<dbReference type="PROSITE" id="PS51257">
    <property type="entry name" value="PROKAR_LIPOPROTEIN"/>
    <property type="match status" value="1"/>
</dbReference>
<evidence type="ECO:0000256" key="2">
    <source>
        <dbReference type="SAM" id="Phobius"/>
    </source>
</evidence>
<keyword evidence="2" id="KW-0812">Transmembrane</keyword>
<evidence type="ECO:0000256" key="1">
    <source>
        <dbReference type="SAM" id="MobiDB-lite"/>
    </source>
</evidence>
<evidence type="ECO:0008006" key="5">
    <source>
        <dbReference type="Google" id="ProtNLM"/>
    </source>
</evidence>
<sequence>MSRRWRLGLFLALLTGLAGLSCYQYLQLQAALPPPLQADPRLAEYQAVRQLAVELARPMRRPGAQNDEVMAFRARQETLAVLRAYALNTPFRSELLLVADTPAWTEAWQGGPQARRVHDGLSGPATWILPVNNGQRWSLQVRRLEDANPTPDTLALNRHLLGLIASSAALALVLGIAWGRQLGRARREREPTGVQPVWDTVRTDLGALDEAVSDHMRLRGELARQSEELAAVTEAVRQRREQRRREGQPA</sequence>
<keyword evidence="2" id="KW-0472">Membrane</keyword>